<evidence type="ECO:0000259" key="4">
    <source>
        <dbReference type="PROSITE" id="PS50174"/>
    </source>
</evidence>
<feature type="coiled-coil region" evidence="1">
    <location>
        <begin position="99"/>
        <end position="158"/>
    </location>
</feature>
<feature type="region of interest" description="Disordered" evidence="2">
    <location>
        <begin position="825"/>
        <end position="868"/>
    </location>
</feature>
<dbReference type="CDD" id="cd22686">
    <property type="entry name" value="FHA_AGGF1"/>
    <property type="match status" value="1"/>
</dbReference>
<feature type="compositionally biased region" description="Basic and acidic residues" evidence="2">
    <location>
        <begin position="348"/>
        <end position="369"/>
    </location>
</feature>
<comment type="caution">
    <text evidence="5">The sequence shown here is derived from an EMBL/GenBank/DDBJ whole genome shotgun (WGS) entry which is preliminary data.</text>
</comment>
<dbReference type="InterPro" id="IPR053027">
    <property type="entry name" value="AGGF1"/>
</dbReference>
<dbReference type="Pfam" id="PF17780">
    <property type="entry name" value="OCRE"/>
    <property type="match status" value="1"/>
</dbReference>
<keyword evidence="1" id="KW-0175">Coiled coil</keyword>
<evidence type="ECO:0000313" key="6">
    <source>
        <dbReference type="Proteomes" id="UP001187315"/>
    </source>
</evidence>
<dbReference type="SMART" id="SM00443">
    <property type="entry name" value="G_patch"/>
    <property type="match status" value="1"/>
</dbReference>
<gene>
    <name evidence="5" type="ORF">Q7C36_018421</name>
</gene>
<dbReference type="Proteomes" id="UP001187315">
    <property type="component" value="Unassembled WGS sequence"/>
</dbReference>
<dbReference type="Pfam" id="PF01585">
    <property type="entry name" value="G-patch"/>
    <property type="match status" value="1"/>
</dbReference>
<dbReference type="SUPFAM" id="SSF49879">
    <property type="entry name" value="SMAD/FHA domain"/>
    <property type="match status" value="1"/>
</dbReference>
<feature type="domain" description="FHA" evidence="3">
    <location>
        <begin position="591"/>
        <end position="644"/>
    </location>
</feature>
<evidence type="ECO:0000256" key="1">
    <source>
        <dbReference type="SAM" id="Coils"/>
    </source>
</evidence>
<dbReference type="GO" id="GO:0003676">
    <property type="term" value="F:nucleic acid binding"/>
    <property type="evidence" value="ECO:0007669"/>
    <property type="project" value="InterPro"/>
</dbReference>
<feature type="compositionally biased region" description="Basic residues" evidence="2">
    <location>
        <begin position="485"/>
        <end position="498"/>
    </location>
</feature>
<organism evidence="5 6">
    <name type="scientific">Tachysurus vachellii</name>
    <name type="common">Darkbarbel catfish</name>
    <name type="synonym">Pelteobagrus vachellii</name>
    <dbReference type="NCBI Taxonomy" id="175792"/>
    <lineage>
        <taxon>Eukaryota</taxon>
        <taxon>Metazoa</taxon>
        <taxon>Chordata</taxon>
        <taxon>Craniata</taxon>
        <taxon>Vertebrata</taxon>
        <taxon>Euteleostomi</taxon>
        <taxon>Actinopterygii</taxon>
        <taxon>Neopterygii</taxon>
        <taxon>Teleostei</taxon>
        <taxon>Ostariophysi</taxon>
        <taxon>Siluriformes</taxon>
        <taxon>Bagridae</taxon>
        <taxon>Tachysurus</taxon>
    </lineage>
</organism>
<feature type="region of interest" description="Disordered" evidence="2">
    <location>
        <begin position="308"/>
        <end position="559"/>
    </location>
</feature>
<dbReference type="AlphaFoldDB" id="A0AA88M007"/>
<dbReference type="InterPro" id="IPR000467">
    <property type="entry name" value="G_patch_dom"/>
</dbReference>
<dbReference type="InterPro" id="IPR041591">
    <property type="entry name" value="OCRE"/>
</dbReference>
<dbReference type="InterPro" id="IPR035624">
    <property type="entry name" value="AGGF1_OCRE"/>
</dbReference>
<dbReference type="Gene3D" id="2.60.200.20">
    <property type="match status" value="1"/>
</dbReference>
<reference evidence="5" key="1">
    <citation type="submission" date="2023-08" db="EMBL/GenBank/DDBJ databases">
        <title>Pelteobagrus vachellii genome.</title>
        <authorList>
            <person name="Liu H."/>
        </authorList>
    </citation>
    <scope>NUCLEOTIDE SEQUENCE</scope>
    <source>
        <strain evidence="5">PRFRI_2022a</strain>
        <tissue evidence="5">Muscle</tissue>
    </source>
</reference>
<dbReference type="Pfam" id="PF00498">
    <property type="entry name" value="FHA"/>
    <property type="match status" value="1"/>
</dbReference>
<sequence length="868" mass="98593">MAEVAVSESLSMERETDIAVQMEEKSVSLEDKCKSVPAVFKKDEIPVVQMKDLCKFEGTNPIKDDKSKSEPQDIRLGSEVACQKVEGCGSEVSGLQMEMRSLQQELWKCQVELKRVQKQLDQSLRLQRSTESFNHDLRQQVEELSAELHERKKKEKSRVEAETQTEDYSQFETDYSYYYSGYYQAAAEPVYNTATEIQETSEVYPVTAETEAASLQQSDEVNVTDTEVVDSSSSSIAAMLRATAEEAVTQTGFVFDESSGMYYDHSTGFYYDSNTQLYYDANTGIYYYYDHSSGKYQFHSRIELSTVQQGQTASDQENVNKWKRKRTTEKQEAQAKCLNLIKSQNHSGTKERPKDAKNQEEHCMGKKGETVIQRKGKRSQSRTRLSRSLSRTRLSRSRSRTRLSRSRSRTRLSRSRSRTRLSRSLSRTRLSRSLSRTRLSRSRSRSRLSRSRSRSRLSRSRSRTRLSRSRTRLRRQKKSHSEERKKKKKKKKNKRQSHTHRDSGSHTTNVDGESEPEEGEILQSRPKKYPSPSSSSASPSPPPLTSPVSYSPETDMQPMEEGWPPCVRVIVVRSPVLQHGTLFILTADSIATIGREKDMDHAIRIPEIGVSKCHAEVYFDQDQQCYMLVDRGSQNGTVINGNRILQPKVRCDPCPLTHGDEVKLGETVLSFHIHVGSDTCDACEPGQVRAHLSYRRPEENMGVVLSKEDKELQRVRQLKQIKLKYGLKNSGYEGGGVLSNKYKDRAENRRQTVGSEGTFYRDDAPASVHVEISDKNKGRQMLERMGWKSGEGLGKDGGGITEPVDVQVRAPQSGLGCGAKLSVDEVPTGRSRRQQNWEHARERFQHADIGQDKTDSGDILLSDPGFEI</sequence>
<evidence type="ECO:0008006" key="7">
    <source>
        <dbReference type="Google" id="ProtNLM"/>
    </source>
</evidence>
<name>A0AA88M007_TACVA</name>
<dbReference type="SMART" id="SM00240">
    <property type="entry name" value="FHA"/>
    <property type="match status" value="1"/>
</dbReference>
<feature type="compositionally biased region" description="Basic and acidic residues" evidence="2">
    <location>
        <begin position="835"/>
        <end position="856"/>
    </location>
</feature>
<evidence type="ECO:0000313" key="5">
    <source>
        <dbReference type="EMBL" id="KAK2827495.1"/>
    </source>
</evidence>
<accession>A0AA88M007</accession>
<dbReference type="GO" id="GO:0001570">
    <property type="term" value="P:vasculogenesis"/>
    <property type="evidence" value="ECO:0007669"/>
    <property type="project" value="TreeGrafter"/>
</dbReference>
<dbReference type="InterPro" id="IPR008984">
    <property type="entry name" value="SMAD_FHA_dom_sf"/>
</dbReference>
<feature type="domain" description="G-patch" evidence="4">
    <location>
        <begin position="774"/>
        <end position="820"/>
    </location>
</feature>
<dbReference type="EMBL" id="JAVHJS010000019">
    <property type="protein sequence ID" value="KAK2827495.1"/>
    <property type="molecule type" value="Genomic_DNA"/>
</dbReference>
<feature type="compositionally biased region" description="Basic residues" evidence="2">
    <location>
        <begin position="393"/>
        <end position="421"/>
    </location>
</feature>
<proteinExistence type="predicted"/>
<keyword evidence="6" id="KW-1185">Reference proteome</keyword>
<protein>
    <recommendedName>
        <fullName evidence="7">Angiogenic factor with G patch and FHA domains 1</fullName>
    </recommendedName>
</protein>
<evidence type="ECO:0000259" key="3">
    <source>
        <dbReference type="PROSITE" id="PS50006"/>
    </source>
</evidence>
<feature type="compositionally biased region" description="Basic residues" evidence="2">
    <location>
        <begin position="374"/>
        <end position="385"/>
    </location>
</feature>
<dbReference type="PROSITE" id="PS50006">
    <property type="entry name" value="FHA_DOMAIN"/>
    <property type="match status" value="1"/>
</dbReference>
<evidence type="ECO:0000256" key="2">
    <source>
        <dbReference type="SAM" id="MobiDB-lite"/>
    </source>
</evidence>
<dbReference type="CDD" id="cd16164">
    <property type="entry name" value="OCRE_VG5Q"/>
    <property type="match status" value="1"/>
</dbReference>
<feature type="compositionally biased region" description="Basic residues" evidence="2">
    <location>
        <begin position="438"/>
        <end position="478"/>
    </location>
</feature>
<feature type="compositionally biased region" description="Low complexity" evidence="2">
    <location>
        <begin position="422"/>
        <end position="437"/>
    </location>
</feature>
<dbReference type="InterPro" id="IPR000253">
    <property type="entry name" value="FHA_dom"/>
</dbReference>
<dbReference type="PANTHER" id="PTHR23106:SF24">
    <property type="entry name" value="ANGIOGENIC FACTOR WITH G PATCH AND FHA DOMAINS 1"/>
    <property type="match status" value="1"/>
</dbReference>
<feature type="compositionally biased region" description="Polar residues" evidence="2">
    <location>
        <begin position="308"/>
        <end position="319"/>
    </location>
</feature>
<dbReference type="PROSITE" id="PS50174">
    <property type="entry name" value="G_PATCH"/>
    <property type="match status" value="1"/>
</dbReference>
<dbReference type="PANTHER" id="PTHR23106">
    <property type="entry name" value="ANGIOGENIC FACTOR WITH G PATCH AND FHA DOMAINS 1"/>
    <property type="match status" value="1"/>
</dbReference>